<evidence type="ECO:0000256" key="2">
    <source>
        <dbReference type="ARBA" id="ARBA00022722"/>
    </source>
</evidence>
<dbReference type="GO" id="GO:0009318">
    <property type="term" value="C:exodeoxyribonuclease VII complex"/>
    <property type="evidence" value="ECO:0007669"/>
    <property type="project" value="UniProtKB-UniRule"/>
</dbReference>
<dbReference type="Pfam" id="PF13742">
    <property type="entry name" value="tRNA_anti_2"/>
    <property type="match status" value="1"/>
</dbReference>
<comment type="function">
    <text evidence="5">Bidirectionally degrades single-stranded DNA into large acid-insoluble oligonucleotides, which are then degraded further into small acid-soluble oligonucleotides.</text>
</comment>
<evidence type="ECO:0000256" key="3">
    <source>
        <dbReference type="ARBA" id="ARBA00022801"/>
    </source>
</evidence>
<dbReference type="PANTHER" id="PTHR30008">
    <property type="entry name" value="EXODEOXYRIBONUCLEASE 7 LARGE SUBUNIT"/>
    <property type="match status" value="1"/>
</dbReference>
<comment type="catalytic activity">
    <reaction evidence="5 6">
        <text>Exonucleolytic cleavage in either 5'- to 3'- or 3'- to 5'-direction to yield nucleoside 5'-phosphates.</text>
        <dbReference type="EC" id="3.1.11.6"/>
    </reaction>
</comment>
<dbReference type="Proteomes" id="UP000290958">
    <property type="component" value="Unassembled WGS sequence"/>
</dbReference>
<dbReference type="GO" id="GO:0005737">
    <property type="term" value="C:cytoplasm"/>
    <property type="evidence" value="ECO:0007669"/>
    <property type="project" value="UniProtKB-SubCell"/>
</dbReference>
<evidence type="ECO:0000256" key="6">
    <source>
        <dbReference type="RuleBase" id="RU004355"/>
    </source>
</evidence>
<dbReference type="AlphaFoldDB" id="A0A4Q1KKH5"/>
<feature type="compositionally biased region" description="Polar residues" evidence="7">
    <location>
        <begin position="472"/>
        <end position="481"/>
    </location>
</feature>
<gene>
    <name evidence="5" type="primary">xseA</name>
    <name evidence="10" type="ORF">EQG66_03275</name>
</gene>
<evidence type="ECO:0000256" key="1">
    <source>
        <dbReference type="ARBA" id="ARBA00022490"/>
    </source>
</evidence>
<organism evidence="10 11">
    <name type="scientific">Sphingobium fluviale</name>
    <dbReference type="NCBI Taxonomy" id="2506423"/>
    <lineage>
        <taxon>Bacteria</taxon>
        <taxon>Pseudomonadati</taxon>
        <taxon>Pseudomonadota</taxon>
        <taxon>Alphaproteobacteria</taxon>
        <taxon>Sphingomonadales</taxon>
        <taxon>Sphingomonadaceae</taxon>
        <taxon>Sphingobium</taxon>
    </lineage>
</organism>
<evidence type="ECO:0000259" key="8">
    <source>
        <dbReference type="Pfam" id="PF02601"/>
    </source>
</evidence>
<feature type="domain" description="Exonuclease VII large subunit C-terminal" evidence="8">
    <location>
        <begin position="146"/>
        <end position="461"/>
    </location>
</feature>
<dbReference type="GO" id="GO:0003676">
    <property type="term" value="F:nucleic acid binding"/>
    <property type="evidence" value="ECO:0007669"/>
    <property type="project" value="InterPro"/>
</dbReference>
<comment type="subcellular location">
    <subcellularLocation>
        <location evidence="5 6">Cytoplasm</location>
    </subcellularLocation>
</comment>
<protein>
    <recommendedName>
        <fullName evidence="5">Exodeoxyribonuclease 7 large subunit</fullName>
        <ecNumber evidence="5">3.1.11.6</ecNumber>
    </recommendedName>
    <alternativeName>
        <fullName evidence="5">Exodeoxyribonuclease VII large subunit</fullName>
        <shortName evidence="5">Exonuclease VII large subunit</shortName>
    </alternativeName>
</protein>
<keyword evidence="11" id="KW-1185">Reference proteome</keyword>
<keyword evidence="3 5" id="KW-0378">Hydrolase</keyword>
<feature type="region of interest" description="Disordered" evidence="7">
    <location>
        <begin position="472"/>
        <end position="508"/>
    </location>
</feature>
<name>A0A4Q1KKH5_9SPHN</name>
<proteinExistence type="inferred from homology"/>
<comment type="caution">
    <text evidence="10">The sequence shown here is derived from an EMBL/GenBank/DDBJ whole genome shotgun (WGS) entry which is preliminary data.</text>
</comment>
<keyword evidence="4 5" id="KW-0269">Exonuclease</keyword>
<dbReference type="InterPro" id="IPR025824">
    <property type="entry name" value="OB-fold_nuc-bd_dom"/>
</dbReference>
<dbReference type="EMBL" id="SBKP01000002">
    <property type="protein sequence ID" value="RXR30363.1"/>
    <property type="molecule type" value="Genomic_DNA"/>
</dbReference>
<dbReference type="GO" id="GO:0008855">
    <property type="term" value="F:exodeoxyribonuclease VII activity"/>
    <property type="evidence" value="ECO:0007669"/>
    <property type="project" value="UniProtKB-UniRule"/>
</dbReference>
<dbReference type="GO" id="GO:0006308">
    <property type="term" value="P:DNA catabolic process"/>
    <property type="evidence" value="ECO:0007669"/>
    <property type="project" value="UniProtKB-UniRule"/>
</dbReference>
<evidence type="ECO:0000313" key="10">
    <source>
        <dbReference type="EMBL" id="RXR30363.1"/>
    </source>
</evidence>
<sequence length="508" mass="54859">MPPEEEMDAAFDASGRLLAQERAGDNAPALSVSELSAQLKRTVEDRFGHVRLRGEISGYKRAASGHIYLSLKDDSARIDGIIWKGVAGRLGFMPQDGIEVVVTGKLTTYPGRSSYQIVIERMELAGEGALMQLLERLKKQLAAEGLFAPERKKRLPYLPRVIGVVTSPTGAVIRDILHRLADRCPTHVLLWPVLVQGEGAAAQVAAAVRGFSAMAPGGPVPRPDLVIVARGGGSIEDLWAFNEEAVVRAVADCTIPIISAVGHETDTTLCDYAADVRAPTPTAAAEMAVPVRAELIAGLTELGLRGGRAMRRGLELRRERLAMTARLLPTPEALLATQRQRADDLGERLGRGLKQRVTLAWRHLSEAGGALRPALLHQRITRERARLDVVRLRPDLVTRGIAQRRERLEGTWRLALSLDPRRPLSKGFALVSVGERVLTSASAAQAAGAMRLTFHDGALDVATLGEDGLESAATSRLSSPQKLARKPARAPSATVQQDLFGADQEKDD</sequence>
<dbReference type="RefSeq" id="WP_129403113.1">
    <property type="nucleotide sequence ID" value="NZ_SBKP01000002.1"/>
</dbReference>
<evidence type="ECO:0000256" key="5">
    <source>
        <dbReference type="HAMAP-Rule" id="MF_00378"/>
    </source>
</evidence>
<dbReference type="CDD" id="cd04489">
    <property type="entry name" value="ExoVII_LU_OBF"/>
    <property type="match status" value="1"/>
</dbReference>
<comment type="subunit">
    <text evidence="5">Heterooligomer composed of large and small subunits.</text>
</comment>
<dbReference type="NCBIfam" id="TIGR00237">
    <property type="entry name" value="xseA"/>
    <property type="match status" value="1"/>
</dbReference>
<dbReference type="HAMAP" id="MF_00378">
    <property type="entry name" value="Exonuc_7_L"/>
    <property type="match status" value="1"/>
</dbReference>
<evidence type="ECO:0000256" key="7">
    <source>
        <dbReference type="SAM" id="MobiDB-lite"/>
    </source>
</evidence>
<reference evidence="11" key="1">
    <citation type="submission" date="2019-01" db="EMBL/GenBank/DDBJ databases">
        <title>Cytophagaceae bacterium strain CAR-16.</title>
        <authorList>
            <person name="Chen W.-M."/>
        </authorList>
    </citation>
    <scope>NUCLEOTIDE SEQUENCE [LARGE SCALE GENOMIC DNA]</scope>
    <source>
        <strain evidence="11">CHR27</strain>
    </source>
</reference>
<comment type="similarity">
    <text evidence="5 6">Belongs to the XseA family.</text>
</comment>
<dbReference type="Pfam" id="PF02601">
    <property type="entry name" value="Exonuc_VII_L"/>
    <property type="match status" value="1"/>
</dbReference>
<keyword evidence="2 5" id="KW-0540">Nuclease</keyword>
<dbReference type="EC" id="3.1.11.6" evidence="5"/>
<dbReference type="InterPro" id="IPR020579">
    <property type="entry name" value="Exonuc_VII_lsu_C"/>
</dbReference>
<feature type="domain" description="OB-fold nucleic acid binding" evidence="9">
    <location>
        <begin position="30"/>
        <end position="123"/>
    </location>
</feature>
<evidence type="ECO:0000313" key="11">
    <source>
        <dbReference type="Proteomes" id="UP000290958"/>
    </source>
</evidence>
<evidence type="ECO:0000256" key="4">
    <source>
        <dbReference type="ARBA" id="ARBA00022839"/>
    </source>
</evidence>
<dbReference type="OrthoDB" id="9802795at2"/>
<accession>A0A4Q1KKH5</accession>
<evidence type="ECO:0000259" key="9">
    <source>
        <dbReference type="Pfam" id="PF13742"/>
    </source>
</evidence>
<dbReference type="PANTHER" id="PTHR30008:SF0">
    <property type="entry name" value="EXODEOXYRIBONUCLEASE 7 LARGE SUBUNIT"/>
    <property type="match status" value="1"/>
</dbReference>
<keyword evidence="1 5" id="KW-0963">Cytoplasm</keyword>
<dbReference type="InterPro" id="IPR003753">
    <property type="entry name" value="Exonuc_VII_L"/>
</dbReference>